<dbReference type="PANTHER" id="PTHR12697:SF5">
    <property type="entry name" value="DEOXYHYPUSINE HYDROXYLASE"/>
    <property type="match status" value="1"/>
</dbReference>
<proteinExistence type="predicted"/>
<evidence type="ECO:0000313" key="3">
    <source>
        <dbReference type="Proteomes" id="UP000326354"/>
    </source>
</evidence>
<dbReference type="InterPro" id="IPR004155">
    <property type="entry name" value="PBS_lyase_HEAT"/>
</dbReference>
<dbReference type="Gene3D" id="1.25.10.10">
    <property type="entry name" value="Leucine-rich Repeat Variant"/>
    <property type="match status" value="2"/>
</dbReference>
<dbReference type="Pfam" id="PF13646">
    <property type="entry name" value="HEAT_2"/>
    <property type="match status" value="2"/>
</dbReference>
<dbReference type="RefSeq" id="WP_151967818.1">
    <property type="nucleotide sequence ID" value="NZ_AP019860.1"/>
</dbReference>
<evidence type="ECO:0000313" key="2">
    <source>
        <dbReference type="EMBL" id="BBM83625.1"/>
    </source>
</evidence>
<dbReference type="InterPro" id="IPR000357">
    <property type="entry name" value="HEAT"/>
</dbReference>
<dbReference type="SMART" id="SM00567">
    <property type="entry name" value="EZ_HEAT"/>
    <property type="match status" value="7"/>
</dbReference>
<gene>
    <name evidence="2" type="ORF">UABAM_01978</name>
</gene>
<dbReference type="EMBL" id="AP019860">
    <property type="protein sequence ID" value="BBM83625.1"/>
    <property type="molecule type" value="Genomic_DNA"/>
</dbReference>
<dbReference type="KEGG" id="uam:UABAM_01978"/>
<dbReference type="InterPro" id="IPR011989">
    <property type="entry name" value="ARM-like"/>
</dbReference>
<keyword evidence="2" id="KW-0456">Lyase</keyword>
<dbReference type="PANTHER" id="PTHR12697">
    <property type="entry name" value="PBS LYASE HEAT-LIKE PROTEIN"/>
    <property type="match status" value="1"/>
</dbReference>
<dbReference type="Pfam" id="PF02985">
    <property type="entry name" value="HEAT"/>
    <property type="match status" value="1"/>
</dbReference>
<keyword evidence="3" id="KW-1185">Reference proteome</keyword>
<dbReference type="SUPFAM" id="SSF48371">
    <property type="entry name" value="ARM repeat"/>
    <property type="match status" value="2"/>
</dbReference>
<keyword evidence="1" id="KW-0677">Repeat</keyword>
<dbReference type="InterPro" id="IPR016024">
    <property type="entry name" value="ARM-type_fold"/>
</dbReference>
<organism evidence="2 3">
    <name type="scientific">Uabimicrobium amorphum</name>
    <dbReference type="NCBI Taxonomy" id="2596890"/>
    <lineage>
        <taxon>Bacteria</taxon>
        <taxon>Pseudomonadati</taxon>
        <taxon>Planctomycetota</taxon>
        <taxon>Candidatus Uabimicrobiia</taxon>
        <taxon>Candidatus Uabimicrobiales</taxon>
        <taxon>Candidatus Uabimicrobiaceae</taxon>
        <taxon>Candidatus Uabimicrobium</taxon>
    </lineage>
</organism>
<accession>A0A5S9IN56</accession>
<evidence type="ECO:0000256" key="1">
    <source>
        <dbReference type="ARBA" id="ARBA00022737"/>
    </source>
</evidence>
<dbReference type="Proteomes" id="UP000326354">
    <property type="component" value="Chromosome"/>
</dbReference>
<dbReference type="AlphaFoldDB" id="A0A5S9IN56"/>
<dbReference type="OrthoDB" id="291116at2"/>
<sequence>MSEKLLKNFYKKVLQVLREDNQDKEAAYRLRQLLSSQTPNKDFAKVLAKLGLRDVKLLVDILRKDRSYESPSIDCSQVLSSYMEECLPVFQNYVAHVKNSGNASQNNLETIHNQLEIMQIIHSGVANDDILRIIYGLVKSYQIQPQAFKNVTIAMLNEIGNPVILALVFLLENDEDLPDLFAHLGSIAMPALFIALYYPDAEVRYNAVEVIKKINSSEGLRALAGARNDPCSRVRQKVIEALGDMQDHRSTQILIEALRDEDAGVRLTSVKALGKIRSLKALNALLSMLEDKDWEVRREAVESMALYGEKASGYLAKALENDSLVVKKIASRILSHVGNQEAVPALMKAIYDTDISVRERAVIALGRIQGENSIVTLMFAFEDEAPLVRFAAIQVLIEIGSRSTNHLLNKALKDPEPLIRERANIAIQEILSREEV</sequence>
<name>A0A5S9IN56_UABAM</name>
<protein>
    <submittedName>
        <fullName evidence="2">HEAT repeat-containing PBS lyase</fullName>
    </submittedName>
</protein>
<dbReference type="GO" id="GO:0016491">
    <property type="term" value="F:oxidoreductase activity"/>
    <property type="evidence" value="ECO:0007669"/>
    <property type="project" value="TreeGrafter"/>
</dbReference>
<reference evidence="2 3" key="1">
    <citation type="submission" date="2019-08" db="EMBL/GenBank/DDBJ databases">
        <title>Complete genome sequence of Candidatus Uab amorphum.</title>
        <authorList>
            <person name="Shiratori T."/>
            <person name="Suzuki S."/>
            <person name="Kakizawa Y."/>
            <person name="Ishida K."/>
        </authorList>
    </citation>
    <scope>NUCLEOTIDE SEQUENCE [LARGE SCALE GENOMIC DNA]</scope>
    <source>
        <strain evidence="2 3">SRT547</strain>
    </source>
</reference>
<dbReference type="GO" id="GO:0016829">
    <property type="term" value="F:lyase activity"/>
    <property type="evidence" value="ECO:0007669"/>
    <property type="project" value="UniProtKB-KW"/>
</dbReference>